<name>A0ABD5REP9_9EURY</name>
<keyword evidence="1" id="KW-0812">Transmembrane</keyword>
<keyword evidence="1" id="KW-1133">Transmembrane helix</keyword>
<feature type="transmembrane region" description="Helical" evidence="1">
    <location>
        <begin position="261"/>
        <end position="281"/>
    </location>
</feature>
<evidence type="ECO:0000313" key="2">
    <source>
        <dbReference type="EMBL" id="MFC5368202.1"/>
    </source>
</evidence>
<comment type="caution">
    <text evidence="2">The sequence shown here is derived from an EMBL/GenBank/DDBJ whole genome shotgun (WGS) entry which is preliminary data.</text>
</comment>
<dbReference type="RefSeq" id="WP_227230445.1">
    <property type="nucleotide sequence ID" value="NZ_JAJCVJ010000002.1"/>
</dbReference>
<sequence>MQRRAVAIYAVLFLVIGVGSYTLVTTGQQPSISFDDPEHSLSQGDTLTVNERTYTVSALDASTSGGDHGSPVTITREATFAWTNESARQTAELENGTVVPYQNDDYVVLTPDSENDTAFTLREEINRTAILQDDPNAENELATQDGQKYVVVTENGSRTLVEPSEYFPTPATEEVAVGDQFAYEGNQTTVATVGTETVTLEWFGPEQNTVSVTSESNVTLNGQQYVALMPNNETLLLESDYGTYQTEVNAIDSYNERTSGLWGVTILSGAAVIFVVMLAFLPSRY</sequence>
<dbReference type="EMBL" id="JBHSKX010000002">
    <property type="protein sequence ID" value="MFC5368202.1"/>
    <property type="molecule type" value="Genomic_DNA"/>
</dbReference>
<reference evidence="2 3" key="1">
    <citation type="journal article" date="2019" name="Int. J. Syst. Evol. Microbiol.">
        <title>The Global Catalogue of Microorganisms (GCM) 10K type strain sequencing project: providing services to taxonomists for standard genome sequencing and annotation.</title>
        <authorList>
            <consortium name="The Broad Institute Genomics Platform"/>
            <consortium name="The Broad Institute Genome Sequencing Center for Infectious Disease"/>
            <person name="Wu L."/>
            <person name="Ma J."/>
        </authorList>
    </citation>
    <scope>NUCLEOTIDE SEQUENCE [LARGE SCALE GENOMIC DNA]</scope>
    <source>
        <strain evidence="2 3">CGMCC 1.12237</strain>
    </source>
</reference>
<keyword evidence="1" id="KW-0472">Membrane</keyword>
<accession>A0ABD5REP9</accession>
<gene>
    <name evidence="2" type="ORF">ACFPJ5_14805</name>
</gene>
<dbReference type="AlphaFoldDB" id="A0ABD5REP9"/>
<protein>
    <recommendedName>
        <fullName evidence="4">DUF3068 domain-containing protein</fullName>
    </recommendedName>
</protein>
<dbReference type="Proteomes" id="UP001596201">
    <property type="component" value="Unassembled WGS sequence"/>
</dbReference>
<evidence type="ECO:0000256" key="1">
    <source>
        <dbReference type="SAM" id="Phobius"/>
    </source>
</evidence>
<evidence type="ECO:0000313" key="3">
    <source>
        <dbReference type="Proteomes" id="UP001596201"/>
    </source>
</evidence>
<evidence type="ECO:0008006" key="4">
    <source>
        <dbReference type="Google" id="ProtNLM"/>
    </source>
</evidence>
<keyword evidence="3" id="KW-1185">Reference proteome</keyword>
<organism evidence="2 3">
    <name type="scientific">Salinirubrum litoreum</name>
    <dbReference type="NCBI Taxonomy" id="1126234"/>
    <lineage>
        <taxon>Archaea</taxon>
        <taxon>Methanobacteriati</taxon>
        <taxon>Methanobacteriota</taxon>
        <taxon>Stenosarchaea group</taxon>
        <taxon>Halobacteria</taxon>
        <taxon>Halobacteriales</taxon>
        <taxon>Haloferacaceae</taxon>
        <taxon>Salinirubrum</taxon>
    </lineage>
</organism>
<proteinExistence type="predicted"/>